<proteinExistence type="predicted"/>
<organism evidence="1 2">
    <name type="scientific">Dermacentor silvarum</name>
    <name type="common">Tick</name>
    <dbReference type="NCBI Taxonomy" id="543639"/>
    <lineage>
        <taxon>Eukaryota</taxon>
        <taxon>Metazoa</taxon>
        <taxon>Ecdysozoa</taxon>
        <taxon>Arthropoda</taxon>
        <taxon>Chelicerata</taxon>
        <taxon>Arachnida</taxon>
        <taxon>Acari</taxon>
        <taxon>Parasitiformes</taxon>
        <taxon>Ixodida</taxon>
        <taxon>Ixodoidea</taxon>
        <taxon>Ixodidae</taxon>
        <taxon>Rhipicephalinae</taxon>
        <taxon>Dermacentor</taxon>
    </lineage>
</organism>
<dbReference type="EMBL" id="CM023470">
    <property type="protein sequence ID" value="KAH7978468.1"/>
    <property type="molecule type" value="Genomic_DNA"/>
</dbReference>
<name>A0ACB8DVU4_DERSI</name>
<protein>
    <submittedName>
        <fullName evidence="1">Uncharacterized protein</fullName>
    </submittedName>
</protein>
<reference evidence="1" key="1">
    <citation type="submission" date="2020-05" db="EMBL/GenBank/DDBJ databases">
        <title>Large-scale comparative analyses of tick genomes elucidate their genetic diversity and vector capacities.</title>
        <authorList>
            <person name="Jia N."/>
            <person name="Wang J."/>
            <person name="Shi W."/>
            <person name="Du L."/>
            <person name="Sun Y."/>
            <person name="Zhan W."/>
            <person name="Jiang J."/>
            <person name="Wang Q."/>
            <person name="Zhang B."/>
            <person name="Ji P."/>
            <person name="Sakyi L.B."/>
            <person name="Cui X."/>
            <person name="Yuan T."/>
            <person name="Jiang B."/>
            <person name="Yang W."/>
            <person name="Lam T.T.-Y."/>
            <person name="Chang Q."/>
            <person name="Ding S."/>
            <person name="Wang X."/>
            <person name="Zhu J."/>
            <person name="Ruan X."/>
            <person name="Zhao L."/>
            <person name="Wei J."/>
            <person name="Que T."/>
            <person name="Du C."/>
            <person name="Cheng J."/>
            <person name="Dai P."/>
            <person name="Han X."/>
            <person name="Huang E."/>
            <person name="Gao Y."/>
            <person name="Liu J."/>
            <person name="Shao H."/>
            <person name="Ye R."/>
            <person name="Li L."/>
            <person name="Wei W."/>
            <person name="Wang X."/>
            <person name="Wang C."/>
            <person name="Yang T."/>
            <person name="Huo Q."/>
            <person name="Li W."/>
            <person name="Guo W."/>
            <person name="Chen H."/>
            <person name="Zhou L."/>
            <person name="Ni X."/>
            <person name="Tian J."/>
            <person name="Zhou Y."/>
            <person name="Sheng Y."/>
            <person name="Liu T."/>
            <person name="Pan Y."/>
            <person name="Xia L."/>
            <person name="Li J."/>
            <person name="Zhao F."/>
            <person name="Cao W."/>
        </authorList>
    </citation>
    <scope>NUCLEOTIDE SEQUENCE</scope>
    <source>
        <strain evidence="1">Dsil-2018</strain>
    </source>
</reference>
<evidence type="ECO:0000313" key="1">
    <source>
        <dbReference type="EMBL" id="KAH7978468.1"/>
    </source>
</evidence>
<gene>
    <name evidence="1" type="ORF">HPB49_005582</name>
</gene>
<sequence>MVDVATATSIIKDCSVVEALTGKTFKVLWNAEDEPCDAYLVAAGDADKMERKRTKLAARAERNSNKKPCCHHLTENEGLKVENAALKKQLEEQKDLIDTSKMLRKLQRAVDKLTSAAEGAKPAEPEENTHRNIGGGVMVSEATMTRLEETYRDAPCKFARALLRVLFSDEELINLTLFGRQANSHKENPVKAALDQKRVSAVLGSSTKKADEVLQSICDRKTSDISDSENEDDVDDVNAAYDSDTEEYVGSSSDSDDDGSSGVGISQRRPLWKAANSSPANNVPVLETGCVFSEARLEFSPADYYKQYVDDNMLEKMAEKTNQRILRERGIISKITGQEVKQFLGCSMLMGVIGYPRIRFFWKKGLAVSSVADTMPRDRFFLLRSNLCCQLDDDISDDDKKSERLWKVAPFVEMVRKGCLGLERPNCLCVDEQVIPFSGRCPMKQYIPNKPNPVGLKNFVLTGKDGLIYDFAIYKGKETFPDFGLGISGNSVLKLVETVPACSTLYCDRWFSSVGLMDELTKKGIFGTGTLMKNRMPKEAHFTNDKNLLKKSRGTSEQRLRQDSTLACTKWVDKKPIVMLSAAFGVEPEDKCKRWCKKDKKLLDVPRPSVIRNYNANMGGVDLADRMLSLYAQRSRTNRWTLRTILHMSDLACVNSWLQYRADKKAEGVQRKNILEYLDFKLCVAEALIWQKVIATRQEDEDDLDIPPRKRPKALPSEHFRKTDALHLPMKDDLPNGARCRNAGCSMKTRHRCARCDVYLCIEVGRDCFYEFHS</sequence>
<dbReference type="Proteomes" id="UP000821865">
    <property type="component" value="Chromosome 1"/>
</dbReference>
<evidence type="ECO:0000313" key="2">
    <source>
        <dbReference type="Proteomes" id="UP000821865"/>
    </source>
</evidence>
<comment type="caution">
    <text evidence="1">The sequence shown here is derived from an EMBL/GenBank/DDBJ whole genome shotgun (WGS) entry which is preliminary data.</text>
</comment>
<accession>A0ACB8DVU4</accession>
<keyword evidence="2" id="KW-1185">Reference proteome</keyword>